<reference evidence="2" key="1">
    <citation type="submission" date="2014-05" db="EMBL/GenBank/DDBJ databases">
        <authorList>
            <person name="Chronopoulou M."/>
        </authorList>
    </citation>
    <scope>NUCLEOTIDE SEQUENCE</scope>
    <source>
        <tissue evidence="2">Whole organism</tissue>
    </source>
</reference>
<feature type="signal peptide" evidence="1">
    <location>
        <begin position="1"/>
        <end position="22"/>
    </location>
</feature>
<protein>
    <submittedName>
        <fullName evidence="2">Uncharacterized protein</fullName>
    </submittedName>
</protein>
<name>A0A0K2TMF0_LEPSM</name>
<dbReference type="EMBL" id="HACA01009265">
    <property type="protein sequence ID" value="CDW26626.1"/>
    <property type="molecule type" value="Transcribed_RNA"/>
</dbReference>
<organism evidence="2">
    <name type="scientific">Lepeophtheirus salmonis</name>
    <name type="common">Salmon louse</name>
    <name type="synonym">Caligus salmonis</name>
    <dbReference type="NCBI Taxonomy" id="72036"/>
    <lineage>
        <taxon>Eukaryota</taxon>
        <taxon>Metazoa</taxon>
        <taxon>Ecdysozoa</taxon>
        <taxon>Arthropoda</taxon>
        <taxon>Crustacea</taxon>
        <taxon>Multicrustacea</taxon>
        <taxon>Hexanauplia</taxon>
        <taxon>Copepoda</taxon>
        <taxon>Siphonostomatoida</taxon>
        <taxon>Caligidae</taxon>
        <taxon>Lepeophtheirus</taxon>
    </lineage>
</organism>
<evidence type="ECO:0000313" key="2">
    <source>
        <dbReference type="EMBL" id="CDW26626.1"/>
    </source>
</evidence>
<keyword evidence="1" id="KW-0732">Signal</keyword>
<evidence type="ECO:0000256" key="1">
    <source>
        <dbReference type="SAM" id="SignalP"/>
    </source>
</evidence>
<accession>A0A0K2TMF0</accession>
<feature type="chain" id="PRO_5005487906" evidence="1">
    <location>
        <begin position="23"/>
        <end position="90"/>
    </location>
</feature>
<dbReference type="AlphaFoldDB" id="A0A0K2TMF0"/>
<sequence>MEKNGVLFRYLILIIICMTCKARYKVCCMEGIKIINGMTICNSPCCEGYEEIATILPRIKPIIYCRKVQDETGMVNHHLLKEHSAFIWKY</sequence>
<proteinExistence type="predicted"/>